<evidence type="ECO:0000313" key="1">
    <source>
        <dbReference type="EMBL" id="GGZ51339.1"/>
    </source>
</evidence>
<reference evidence="1" key="2">
    <citation type="submission" date="2020-09" db="EMBL/GenBank/DDBJ databases">
        <authorList>
            <person name="Sun Q."/>
            <person name="Kim S."/>
        </authorList>
    </citation>
    <scope>NUCLEOTIDE SEQUENCE</scope>
    <source>
        <strain evidence="1">KCTC 32337</strain>
    </source>
</reference>
<gene>
    <name evidence="1" type="ORF">GCM10011274_06540</name>
</gene>
<organism evidence="1 2">
    <name type="scientific">Paraglaciecola chathamensis</name>
    <dbReference type="NCBI Taxonomy" id="368405"/>
    <lineage>
        <taxon>Bacteria</taxon>
        <taxon>Pseudomonadati</taxon>
        <taxon>Pseudomonadota</taxon>
        <taxon>Gammaproteobacteria</taxon>
        <taxon>Alteromonadales</taxon>
        <taxon>Alteromonadaceae</taxon>
        <taxon>Paraglaciecola</taxon>
    </lineage>
</organism>
<proteinExistence type="predicted"/>
<dbReference type="EMBL" id="BMZC01000002">
    <property type="protein sequence ID" value="GGZ51339.1"/>
    <property type="molecule type" value="Genomic_DNA"/>
</dbReference>
<accession>A0A8H9IA93</accession>
<sequence>MKVKVKGFEMKFSNNLEIADVYHLIESNANKTIEHYDDKYYLLTTLKDNYIVGLILRFKEDKSSLITQAKGGKLLVKKEKLDEDSDKTAATIFCINPESLKGLFYDHIGSVSKAFIFKLWKEANDKAKKSFIKTKELELSQLDEKKKKTALKKAKETYNGNFSAKILSTPATIDNLIDQFDVISEVIFSSSEALPGSSSSANVSRFISYDKRHTKFANLNSNLLLIKDYVKSLWSAKKSKEDALRLRGVLESSGEDKWLYVGDNIDEFGLVTFDRYVELLPDDDWNDYLSCGALLQLLKIVKKNTVMFGHQPSSCSWRKVSAQSLVEEI</sequence>
<reference evidence="1" key="1">
    <citation type="journal article" date="2014" name="Int. J. Syst. Evol. Microbiol.">
        <title>Complete genome sequence of Corynebacterium casei LMG S-19264T (=DSM 44701T), isolated from a smear-ripened cheese.</title>
        <authorList>
            <consortium name="US DOE Joint Genome Institute (JGI-PGF)"/>
            <person name="Walter F."/>
            <person name="Albersmeier A."/>
            <person name="Kalinowski J."/>
            <person name="Ruckert C."/>
        </authorList>
    </citation>
    <scope>NUCLEOTIDE SEQUENCE</scope>
    <source>
        <strain evidence="1">KCTC 32337</strain>
    </source>
</reference>
<protein>
    <submittedName>
        <fullName evidence="1">Uncharacterized protein</fullName>
    </submittedName>
</protein>
<dbReference type="Proteomes" id="UP000622604">
    <property type="component" value="Unassembled WGS sequence"/>
</dbReference>
<dbReference type="RefSeq" id="WP_191865289.1">
    <property type="nucleotide sequence ID" value="NZ_BMZC01000002.1"/>
</dbReference>
<comment type="caution">
    <text evidence="1">The sequence shown here is derived from an EMBL/GenBank/DDBJ whole genome shotgun (WGS) entry which is preliminary data.</text>
</comment>
<dbReference type="AlphaFoldDB" id="A0A8H9IA93"/>
<name>A0A8H9IA93_9ALTE</name>
<evidence type="ECO:0000313" key="2">
    <source>
        <dbReference type="Proteomes" id="UP000622604"/>
    </source>
</evidence>